<name>A0A4Q9N477_9APHY</name>
<reference evidence="2" key="1">
    <citation type="submission" date="2019-01" db="EMBL/GenBank/DDBJ databases">
        <title>Draft genome sequences of three monokaryotic isolates of the white-rot basidiomycete fungus Dichomitus squalens.</title>
        <authorList>
            <consortium name="DOE Joint Genome Institute"/>
            <person name="Lopez S.C."/>
            <person name="Andreopoulos B."/>
            <person name="Pangilinan J."/>
            <person name="Lipzen A."/>
            <person name="Riley R."/>
            <person name="Ahrendt S."/>
            <person name="Ng V."/>
            <person name="Barry K."/>
            <person name="Daum C."/>
            <person name="Grigoriev I.V."/>
            <person name="Hilden K.S."/>
            <person name="Makela M.R."/>
            <person name="de Vries R.P."/>
        </authorList>
    </citation>
    <scope>NUCLEOTIDE SEQUENCE [LARGE SCALE GENOMIC DNA]</scope>
    <source>
        <strain evidence="2">OM18370.1</strain>
    </source>
</reference>
<keyword evidence="1" id="KW-0472">Membrane</keyword>
<evidence type="ECO:0000313" key="2">
    <source>
        <dbReference type="EMBL" id="TBU35424.1"/>
    </source>
</evidence>
<keyword evidence="1" id="KW-1133">Transmembrane helix</keyword>
<gene>
    <name evidence="2" type="ORF">BD311DRAFT_743958</name>
</gene>
<proteinExistence type="predicted"/>
<dbReference type="AlphaFoldDB" id="A0A4Q9N477"/>
<protein>
    <submittedName>
        <fullName evidence="2">Uncharacterized protein</fullName>
    </submittedName>
</protein>
<feature type="transmembrane region" description="Helical" evidence="1">
    <location>
        <begin position="39"/>
        <end position="63"/>
    </location>
</feature>
<dbReference type="EMBL" id="ML143386">
    <property type="protein sequence ID" value="TBU35424.1"/>
    <property type="molecule type" value="Genomic_DNA"/>
</dbReference>
<accession>A0A4Q9N477</accession>
<evidence type="ECO:0000256" key="1">
    <source>
        <dbReference type="SAM" id="Phobius"/>
    </source>
</evidence>
<keyword evidence="1" id="KW-0812">Transmembrane</keyword>
<dbReference type="Proteomes" id="UP000292957">
    <property type="component" value="Unassembled WGS sequence"/>
</dbReference>
<sequence>MLTCGSDTPSVGIPFARSDCVAVTVAAERSLLIYPLPPILVCALWMLALVASYSASILCVVSYCRCASTLVSNSIPCSACP</sequence>
<organism evidence="2">
    <name type="scientific">Dichomitus squalens</name>
    <dbReference type="NCBI Taxonomy" id="114155"/>
    <lineage>
        <taxon>Eukaryota</taxon>
        <taxon>Fungi</taxon>
        <taxon>Dikarya</taxon>
        <taxon>Basidiomycota</taxon>
        <taxon>Agaricomycotina</taxon>
        <taxon>Agaricomycetes</taxon>
        <taxon>Polyporales</taxon>
        <taxon>Polyporaceae</taxon>
        <taxon>Dichomitus</taxon>
    </lineage>
</organism>